<protein>
    <submittedName>
        <fullName evidence="2">Uncharacterized protein</fullName>
    </submittedName>
</protein>
<reference evidence="2 3" key="1">
    <citation type="journal article" date="2015" name="G3 (Bethesda)">
        <title>Insights into Ongoing Evolution of the Hexachlorocyclohexane Catabolic Pathway from Comparative Genomics of Ten Sphingomonadaceae Strains.</title>
        <authorList>
            <person name="Pearce S.L."/>
            <person name="Oakeshott J.G."/>
            <person name="Pandey G."/>
        </authorList>
    </citation>
    <scope>NUCLEOTIDE SEQUENCE [LARGE SCALE GENOMIC DNA]</scope>
    <source>
        <strain evidence="2 3">LL02</strain>
    </source>
</reference>
<evidence type="ECO:0000256" key="1">
    <source>
        <dbReference type="SAM" id="MobiDB-lite"/>
    </source>
</evidence>
<dbReference type="PATRIC" id="fig|1114963.3.peg.3388"/>
<sequence length="223" mass="23632">MTTSSRLTAHREKNGTDLRTGLPLAAGAPRRFDNFQARLSAPLPGAINTKPGAAAHQSTTQTPAQPPAAAPKVPAMSQAEIARTRRAERHDAVMGSIAARGRQLTAKALLEAKENYTTAQILGSLASMPTDADIRAKAKREASDAVWDRARFGAEARRSAPAANAENGSRKASGAVWDRAYGRAATDAPALVPKHGPAIGRAAADAVWDRVNARMEAHRRIYS</sequence>
<keyword evidence="3" id="KW-1185">Reference proteome</keyword>
<dbReference type="AlphaFoldDB" id="A0A0J7XPK2"/>
<dbReference type="Proteomes" id="UP000052268">
    <property type="component" value="Unassembled WGS sequence"/>
</dbReference>
<evidence type="ECO:0000313" key="2">
    <source>
        <dbReference type="EMBL" id="KMS53602.1"/>
    </source>
</evidence>
<feature type="region of interest" description="Disordered" evidence="1">
    <location>
        <begin position="1"/>
        <end position="24"/>
    </location>
</feature>
<accession>A0A0J7XPK2</accession>
<proteinExistence type="predicted"/>
<gene>
    <name evidence="2" type="ORF">V474_22745</name>
</gene>
<comment type="caution">
    <text evidence="2">The sequence shown here is derived from an EMBL/GenBank/DDBJ whole genome shotgun (WGS) entry which is preliminary data.</text>
</comment>
<dbReference type="RefSeq" id="WP_059152471.1">
    <property type="nucleotide sequence ID" value="NZ_KQ130455.1"/>
</dbReference>
<evidence type="ECO:0000313" key="3">
    <source>
        <dbReference type="Proteomes" id="UP000052268"/>
    </source>
</evidence>
<feature type="region of interest" description="Disordered" evidence="1">
    <location>
        <begin position="42"/>
        <end position="73"/>
    </location>
</feature>
<name>A0A0J7XPK2_9SPHN</name>
<feature type="compositionally biased region" description="Low complexity" evidence="1">
    <location>
        <begin position="53"/>
        <end position="63"/>
    </location>
</feature>
<organism evidence="2 3">
    <name type="scientific">Novosphingobium barchaimii LL02</name>
    <dbReference type="NCBI Taxonomy" id="1114963"/>
    <lineage>
        <taxon>Bacteria</taxon>
        <taxon>Pseudomonadati</taxon>
        <taxon>Pseudomonadota</taxon>
        <taxon>Alphaproteobacteria</taxon>
        <taxon>Sphingomonadales</taxon>
        <taxon>Sphingomonadaceae</taxon>
        <taxon>Novosphingobium</taxon>
    </lineage>
</organism>
<dbReference type="EMBL" id="JACU01000007">
    <property type="protein sequence ID" value="KMS53602.1"/>
    <property type="molecule type" value="Genomic_DNA"/>
</dbReference>